<comment type="similarity">
    <text evidence="2">Belongs to the TerC family.</text>
</comment>
<keyword evidence="5 6" id="KW-0472">Membrane</keyword>
<evidence type="ECO:0000256" key="1">
    <source>
        <dbReference type="ARBA" id="ARBA00004141"/>
    </source>
</evidence>
<dbReference type="InterPro" id="IPR022369">
    <property type="entry name" value="Integral_membrane_TerC_rswitch"/>
</dbReference>
<dbReference type="RefSeq" id="WP_353564997.1">
    <property type="nucleotide sequence ID" value="NZ_BAABRI010000001.1"/>
</dbReference>
<sequence length="308" mass="33779">MNAASETPLGVWGLFAGVVGVLLAADLLAYRGKSSESRRVTLVWSIIWIAAGLGFGGFIAWRSGGELVGEYYAAYAMEKALSIDNLFVFYVIFQSLGVPKSSQHHVLFWGILGAVVFRGIFIFVGVAAIERWEWISYIFGGLLLYAAWHSYRQDPAKQERSRVVDWLSEHLPLSARTDTRHFTLRESGKRVATPLMLALIAIEFSDILFAIDSVPAALSITRDRFVVYSSNIFAILGLRALYLLMAATIAGMRYLHYGLAAVLAFAAVKIVAHPWFDIPPLVSLGVIVAIIGVAVVASLRARVGLRAD</sequence>
<evidence type="ECO:0000256" key="6">
    <source>
        <dbReference type="SAM" id="Phobius"/>
    </source>
</evidence>
<dbReference type="PANTHER" id="PTHR30238:SF0">
    <property type="entry name" value="THYLAKOID MEMBRANE PROTEIN TERC, CHLOROPLASTIC"/>
    <property type="match status" value="1"/>
</dbReference>
<name>A0ABP9ULD2_9BACT</name>
<dbReference type="Proteomes" id="UP001476282">
    <property type="component" value="Unassembled WGS sequence"/>
</dbReference>
<evidence type="ECO:0000256" key="3">
    <source>
        <dbReference type="ARBA" id="ARBA00022692"/>
    </source>
</evidence>
<evidence type="ECO:0000256" key="2">
    <source>
        <dbReference type="ARBA" id="ARBA00007511"/>
    </source>
</evidence>
<comment type="caution">
    <text evidence="7">The sequence shown here is derived from an EMBL/GenBank/DDBJ whole genome shotgun (WGS) entry which is preliminary data.</text>
</comment>
<feature type="transmembrane region" description="Helical" evidence="6">
    <location>
        <begin position="278"/>
        <end position="299"/>
    </location>
</feature>
<keyword evidence="3 6" id="KW-0812">Transmembrane</keyword>
<feature type="transmembrane region" description="Helical" evidence="6">
    <location>
        <begin position="226"/>
        <end position="247"/>
    </location>
</feature>
<feature type="transmembrane region" description="Helical" evidence="6">
    <location>
        <begin position="254"/>
        <end position="272"/>
    </location>
</feature>
<feature type="transmembrane region" description="Helical" evidence="6">
    <location>
        <begin position="106"/>
        <end position="128"/>
    </location>
</feature>
<evidence type="ECO:0000313" key="8">
    <source>
        <dbReference type="Proteomes" id="UP001476282"/>
    </source>
</evidence>
<keyword evidence="8" id="KW-1185">Reference proteome</keyword>
<dbReference type="NCBIfam" id="TIGR03718">
    <property type="entry name" value="R_switched_Alx"/>
    <property type="match status" value="1"/>
</dbReference>
<evidence type="ECO:0000313" key="7">
    <source>
        <dbReference type="EMBL" id="GAA5480839.1"/>
    </source>
</evidence>
<feature type="transmembrane region" description="Helical" evidence="6">
    <location>
        <begin position="81"/>
        <end position="99"/>
    </location>
</feature>
<dbReference type="Pfam" id="PF03741">
    <property type="entry name" value="TerC"/>
    <property type="match status" value="1"/>
</dbReference>
<dbReference type="PANTHER" id="PTHR30238">
    <property type="entry name" value="MEMBRANE BOUND PREDICTED REDOX MODULATOR"/>
    <property type="match status" value="1"/>
</dbReference>
<keyword evidence="4 6" id="KW-1133">Transmembrane helix</keyword>
<evidence type="ECO:0000256" key="4">
    <source>
        <dbReference type="ARBA" id="ARBA00022989"/>
    </source>
</evidence>
<feature type="transmembrane region" description="Helical" evidence="6">
    <location>
        <begin position="195"/>
        <end position="220"/>
    </location>
</feature>
<evidence type="ECO:0000256" key="5">
    <source>
        <dbReference type="ARBA" id="ARBA00023136"/>
    </source>
</evidence>
<feature type="transmembrane region" description="Helical" evidence="6">
    <location>
        <begin position="134"/>
        <end position="151"/>
    </location>
</feature>
<reference evidence="7 8" key="1">
    <citation type="submission" date="2024-02" db="EMBL/GenBank/DDBJ databases">
        <title>Haloferula sargassicola NBRC 104335.</title>
        <authorList>
            <person name="Ichikawa N."/>
            <person name="Katano-Makiyama Y."/>
            <person name="Hidaka K."/>
        </authorList>
    </citation>
    <scope>NUCLEOTIDE SEQUENCE [LARGE SCALE GENOMIC DNA]</scope>
    <source>
        <strain evidence="7 8">NBRC 104335</strain>
    </source>
</reference>
<proteinExistence type="inferred from homology"/>
<feature type="transmembrane region" description="Helical" evidence="6">
    <location>
        <begin position="42"/>
        <end position="61"/>
    </location>
</feature>
<comment type="subcellular location">
    <subcellularLocation>
        <location evidence="1">Membrane</location>
        <topology evidence="1">Multi-pass membrane protein</topology>
    </subcellularLocation>
</comment>
<protein>
    <submittedName>
        <fullName evidence="7">Membrane-bound redox modulator Alx</fullName>
    </submittedName>
</protein>
<feature type="transmembrane region" description="Helical" evidence="6">
    <location>
        <begin position="12"/>
        <end position="30"/>
    </location>
</feature>
<organism evidence="7 8">
    <name type="scientific">Haloferula sargassicola</name>
    <dbReference type="NCBI Taxonomy" id="490096"/>
    <lineage>
        <taxon>Bacteria</taxon>
        <taxon>Pseudomonadati</taxon>
        <taxon>Verrucomicrobiota</taxon>
        <taxon>Verrucomicrobiia</taxon>
        <taxon>Verrucomicrobiales</taxon>
        <taxon>Verrucomicrobiaceae</taxon>
        <taxon>Haloferula</taxon>
    </lineage>
</organism>
<gene>
    <name evidence="7" type="primary">alx</name>
    <name evidence="7" type="ORF">Hsar01_00043</name>
</gene>
<dbReference type="EMBL" id="BAABRI010000001">
    <property type="protein sequence ID" value="GAA5480839.1"/>
    <property type="molecule type" value="Genomic_DNA"/>
</dbReference>
<accession>A0ABP9ULD2</accession>
<dbReference type="InterPro" id="IPR005496">
    <property type="entry name" value="Integral_membrane_TerC"/>
</dbReference>